<sequence length="278" mass="30257">MSGRWVSCFNPTYVHLFFPASLGIISQIFPPENLSAAILALGTLGMCMEQARMAAVDLVEIAQFQEKISDPRLDRFFIVTISTIVLKLSGFYLAVLWIGWGALIVLVSQIWFHCLAKIQLQPTTEKIIDYGIVPRLPILLADYMDGLEYFNGKLISNRCDACGVYDIYDTNGNLLQAAFITAPAAATGIAYDGTDFYVSNVYNSSIGVYDEVLGTLKSTINLIPKTPGDTFLIEDLSVDYLQRPDTGGQSVPEPASVLGLLAIGVLGAGSALTRKLLK</sequence>
<evidence type="ECO:0000313" key="2">
    <source>
        <dbReference type="EMBL" id="CCI02747.1"/>
    </source>
</evidence>
<evidence type="ECO:0000313" key="3">
    <source>
        <dbReference type="Proteomes" id="UP000003480"/>
    </source>
</evidence>
<dbReference type="EMBL" id="CAIJ01000302">
    <property type="protein sequence ID" value="CCI02747.1"/>
    <property type="molecule type" value="Genomic_DNA"/>
</dbReference>
<organism evidence="2 3">
    <name type="scientific">Microcystis aeruginosa PCC 9443</name>
    <dbReference type="NCBI Taxonomy" id="1160281"/>
    <lineage>
        <taxon>Bacteria</taxon>
        <taxon>Bacillati</taxon>
        <taxon>Cyanobacteriota</taxon>
        <taxon>Cyanophyceae</taxon>
        <taxon>Oscillatoriophycideae</taxon>
        <taxon>Chroococcales</taxon>
        <taxon>Microcystaceae</taxon>
        <taxon>Microcystis</taxon>
    </lineage>
</organism>
<dbReference type="AlphaFoldDB" id="I4G486"/>
<gene>
    <name evidence="2" type="ORF">MICAC_3700002</name>
</gene>
<dbReference type="Proteomes" id="UP000003480">
    <property type="component" value="Unassembled WGS sequence"/>
</dbReference>
<dbReference type="NCBIfam" id="TIGR02595">
    <property type="entry name" value="PEP_CTERM"/>
    <property type="match status" value="1"/>
</dbReference>
<evidence type="ECO:0000259" key="1">
    <source>
        <dbReference type="Pfam" id="PF07589"/>
    </source>
</evidence>
<protein>
    <recommendedName>
        <fullName evidence="1">Ice-binding protein C-terminal domain-containing protein</fullName>
    </recommendedName>
</protein>
<dbReference type="HOGENOM" id="CLU_1198663_0_0_3"/>
<feature type="domain" description="Ice-binding protein C-terminal" evidence="1">
    <location>
        <begin position="250"/>
        <end position="270"/>
    </location>
</feature>
<dbReference type="Pfam" id="PF07589">
    <property type="entry name" value="PEP-CTERM"/>
    <property type="match status" value="1"/>
</dbReference>
<proteinExistence type="predicted"/>
<name>I4G486_MICAE</name>
<accession>I4G486</accession>
<dbReference type="InterPro" id="IPR013424">
    <property type="entry name" value="Ice-binding_C"/>
</dbReference>
<comment type="caution">
    <text evidence="2">The sequence shown here is derived from an EMBL/GenBank/DDBJ whole genome shotgun (WGS) entry which is preliminary data.</text>
</comment>
<reference evidence="2 3" key="1">
    <citation type="submission" date="2012-04" db="EMBL/GenBank/DDBJ databases">
        <authorList>
            <person name="Genoscope - CEA"/>
        </authorList>
    </citation>
    <scope>NUCLEOTIDE SEQUENCE [LARGE SCALE GENOMIC DNA]</scope>
    <source>
        <strain evidence="2 3">9443</strain>
    </source>
</reference>